<dbReference type="PROSITE" id="PS51257">
    <property type="entry name" value="PROKAR_LIPOPROTEIN"/>
    <property type="match status" value="1"/>
</dbReference>
<feature type="chain" id="PRO_5047220166" evidence="1">
    <location>
        <begin position="25"/>
        <end position="303"/>
    </location>
</feature>
<evidence type="ECO:0000256" key="1">
    <source>
        <dbReference type="SAM" id="SignalP"/>
    </source>
</evidence>
<dbReference type="EMBL" id="JAYGIL010000007">
    <property type="protein sequence ID" value="MEA5402761.1"/>
    <property type="molecule type" value="Genomic_DNA"/>
</dbReference>
<evidence type="ECO:0000259" key="2">
    <source>
        <dbReference type="Pfam" id="PF16409"/>
    </source>
</evidence>
<keyword evidence="1" id="KW-0732">Signal</keyword>
<dbReference type="Pfam" id="PF16409">
    <property type="entry name" value="DUF5017"/>
    <property type="match status" value="1"/>
</dbReference>
<feature type="signal peptide" evidence="1">
    <location>
        <begin position="1"/>
        <end position="24"/>
    </location>
</feature>
<dbReference type="Proteomes" id="UP001303899">
    <property type="component" value="Unassembled WGS sequence"/>
</dbReference>
<evidence type="ECO:0000313" key="3">
    <source>
        <dbReference type="EMBL" id="MEA5402761.1"/>
    </source>
</evidence>
<organism evidence="3 4">
    <name type="scientific">Arcicella gelida</name>
    <dbReference type="NCBI Taxonomy" id="2984195"/>
    <lineage>
        <taxon>Bacteria</taxon>
        <taxon>Pseudomonadati</taxon>
        <taxon>Bacteroidota</taxon>
        <taxon>Cytophagia</taxon>
        <taxon>Cytophagales</taxon>
        <taxon>Flectobacillaceae</taxon>
        <taxon>Arcicella</taxon>
    </lineage>
</organism>
<comment type="caution">
    <text evidence="3">The sequence shown here is derived from an EMBL/GenBank/DDBJ whole genome shotgun (WGS) entry which is preliminary data.</text>
</comment>
<name>A0ABU5S2Z1_9BACT</name>
<sequence>MRKYYSLLLLILPMLLVGCNTVEFVEPTFDVSTEATTFKVGQNVTFTFSGTPDNITFYSGELGKYYTYRQRTKADSATNLLSFNTLCTATGQANNLSVLVSTDFSGTIDSNSIKKATWTDITSKAKLATNTTSTPSGNIDLSNFHSVKDTLYVAFRYKSSASTSASRARSWTISNFSMRNVFPNTFTYSHNTSTSDIRLAGIQTTSIKSDTLKWTLTGSLSFVQGLVDYAPGGDDDWAITKPFNLSKISPDMGVAVKNTSQLINSYTYQFTKAGTYKVTFVGSNSSPENYAEVVREITIQVVP</sequence>
<feature type="domain" description="DUF5017" evidence="2">
    <location>
        <begin position="19"/>
        <end position="187"/>
    </location>
</feature>
<dbReference type="InterPro" id="IPR032185">
    <property type="entry name" value="DUF5017"/>
</dbReference>
<keyword evidence="4" id="KW-1185">Reference proteome</keyword>
<proteinExistence type="predicted"/>
<accession>A0ABU5S2Z1</accession>
<reference evidence="3 4" key="1">
    <citation type="submission" date="2023-12" db="EMBL/GenBank/DDBJ databases">
        <title>Novel species of the genus Arcicella isolated from rivers.</title>
        <authorList>
            <person name="Lu H."/>
        </authorList>
    </citation>
    <scope>NUCLEOTIDE SEQUENCE [LARGE SCALE GENOMIC DNA]</scope>
    <source>
        <strain evidence="3 4">DC2W</strain>
    </source>
</reference>
<evidence type="ECO:0000313" key="4">
    <source>
        <dbReference type="Proteomes" id="UP001303899"/>
    </source>
</evidence>
<dbReference type="RefSeq" id="WP_323327624.1">
    <property type="nucleotide sequence ID" value="NZ_JAYGIL010000007.1"/>
</dbReference>
<gene>
    <name evidence="3" type="ORF">VB776_07540</name>
</gene>
<protein>
    <submittedName>
        <fullName evidence="3">DUF5017 domain-containing protein</fullName>
    </submittedName>
</protein>